<dbReference type="HAMAP" id="MF_01384">
    <property type="entry name" value="UreD"/>
    <property type="match status" value="1"/>
</dbReference>
<evidence type="ECO:0000256" key="1">
    <source>
        <dbReference type="ARBA" id="ARBA00007177"/>
    </source>
</evidence>
<dbReference type="GO" id="GO:0016151">
    <property type="term" value="F:nickel cation binding"/>
    <property type="evidence" value="ECO:0007669"/>
    <property type="project" value="UniProtKB-UniRule"/>
</dbReference>
<evidence type="ECO:0000313" key="4">
    <source>
        <dbReference type="EMBL" id="QNH97048.1"/>
    </source>
</evidence>
<dbReference type="InterPro" id="IPR002669">
    <property type="entry name" value="UreD"/>
</dbReference>
<proteinExistence type="inferred from homology"/>
<reference evidence="4 5" key="1">
    <citation type="submission" date="2019-12" db="EMBL/GenBank/DDBJ databases">
        <title>Corynebacterium sp. nov., isolated from feces of the Anser Albifrons in China.</title>
        <authorList>
            <person name="Liu Q."/>
        </authorList>
    </citation>
    <scope>NUCLEOTIDE SEQUENCE [LARGE SCALE GENOMIC DNA]</scope>
    <source>
        <strain evidence="4 5">23H37-10</strain>
    </source>
</reference>
<dbReference type="Pfam" id="PF01774">
    <property type="entry name" value="UreD"/>
    <property type="match status" value="1"/>
</dbReference>
<comment type="subunit">
    <text evidence="3">UreD, UreF and UreG form a complex that acts as a GTP-hydrolysis-dependent molecular chaperone, activating the urease apoprotein by helping to assemble the nickel containing metallocenter of UreC. The UreE protein probably delivers the nickel.</text>
</comment>
<organism evidence="4 5">
    <name type="scientific">Corynebacterium anserum</name>
    <dbReference type="NCBI Taxonomy" id="2684406"/>
    <lineage>
        <taxon>Bacteria</taxon>
        <taxon>Bacillati</taxon>
        <taxon>Actinomycetota</taxon>
        <taxon>Actinomycetes</taxon>
        <taxon>Mycobacteriales</taxon>
        <taxon>Corynebacteriaceae</taxon>
        <taxon>Corynebacterium</taxon>
    </lineage>
</organism>
<name>A0A7G7YRC8_9CORY</name>
<sequence>MNPRWDPRLDTAQLTPPIPREVRAFLDREAPSKHSGVLAVGQPGKVGVLELTLGVGQSGRTGLRERFAKAPMSLTRPLYVDPCDKNHAVLYLRTTGGGLAENDRIRQKFVLEEGARATVSTQAATNVHRMNAGVATQWVSFSLGPNACLEYFPGHTTLYGGSRLVQLTECDVPSTASVIAGEMTLLGRVARGEVHEFDAFSLGLRVTRDGRPLLADTVVTVGAGNGRNLMVWGDYPVWGTILAVTPSAFSTPPAQLMDMCRSAVAEIRREDIVAGVSTLVGGAGVMVRIAGYSSVGVREVMGALHDVLRQKILGKSSFDLRRM</sequence>
<evidence type="ECO:0000313" key="5">
    <source>
        <dbReference type="Proteomes" id="UP000515275"/>
    </source>
</evidence>
<dbReference type="GO" id="GO:0005737">
    <property type="term" value="C:cytoplasm"/>
    <property type="evidence" value="ECO:0007669"/>
    <property type="project" value="UniProtKB-SubCell"/>
</dbReference>
<gene>
    <name evidence="3" type="primary">ureD</name>
    <name evidence="4" type="ORF">GP473_08430</name>
</gene>
<keyword evidence="3" id="KW-0963">Cytoplasm</keyword>
<keyword evidence="2 3" id="KW-0143">Chaperone</keyword>
<dbReference type="PANTHER" id="PTHR33643:SF1">
    <property type="entry name" value="UREASE ACCESSORY PROTEIN D"/>
    <property type="match status" value="1"/>
</dbReference>
<comment type="similarity">
    <text evidence="1 3">Belongs to the UreD family.</text>
</comment>
<keyword evidence="3" id="KW-0996">Nickel insertion</keyword>
<dbReference type="AlphaFoldDB" id="A0A7G7YRC8"/>
<dbReference type="PANTHER" id="PTHR33643">
    <property type="entry name" value="UREASE ACCESSORY PROTEIN D"/>
    <property type="match status" value="1"/>
</dbReference>
<accession>A0A7G7YRC8</accession>
<comment type="subcellular location">
    <subcellularLocation>
        <location evidence="3">Cytoplasm</location>
    </subcellularLocation>
</comment>
<protein>
    <recommendedName>
        <fullName evidence="3">Urease accessory protein UreD</fullName>
    </recommendedName>
</protein>
<dbReference type="Proteomes" id="UP000515275">
    <property type="component" value="Chromosome"/>
</dbReference>
<dbReference type="EMBL" id="CP046883">
    <property type="protein sequence ID" value="QNH97048.1"/>
    <property type="molecule type" value="Genomic_DNA"/>
</dbReference>
<dbReference type="KEGG" id="cans:GP473_08430"/>
<keyword evidence="5" id="KW-1185">Reference proteome</keyword>
<evidence type="ECO:0000256" key="3">
    <source>
        <dbReference type="HAMAP-Rule" id="MF_01384"/>
    </source>
</evidence>
<evidence type="ECO:0000256" key="2">
    <source>
        <dbReference type="ARBA" id="ARBA00023186"/>
    </source>
</evidence>
<comment type="function">
    <text evidence="3">Required for maturation of urease via the functional incorporation of the urease nickel metallocenter.</text>
</comment>